<protein>
    <submittedName>
        <fullName evidence="1">Uncharacterized protein</fullName>
    </submittedName>
</protein>
<evidence type="ECO:0000313" key="2">
    <source>
        <dbReference type="Proteomes" id="UP000190888"/>
    </source>
</evidence>
<dbReference type="RefSeq" id="WP_078830157.1">
    <property type="nucleotide sequence ID" value="NZ_FUWH01000002.1"/>
</dbReference>
<name>A0A1T4KYR6_9BACT</name>
<dbReference type="OrthoDB" id="676308at2"/>
<accession>A0A1T4KYR6</accession>
<gene>
    <name evidence="1" type="ORF">SAMN04488132_102192</name>
</gene>
<dbReference type="EMBL" id="FUWH01000002">
    <property type="protein sequence ID" value="SJZ47480.1"/>
    <property type="molecule type" value="Genomic_DNA"/>
</dbReference>
<dbReference type="AlphaFoldDB" id="A0A1T4KYR6"/>
<dbReference type="InterPro" id="IPR058512">
    <property type="entry name" value="DUF8199"/>
</dbReference>
<proteinExistence type="predicted"/>
<keyword evidence="2" id="KW-1185">Reference proteome</keyword>
<sequence>MKRILIAVIALIYFTISSGVVMNMHYCMGKLSSVQMEQLASEATCKCGKKKKTVAKDGCCKTEQKVVKLADSHKATYADFVFQAPVALIGQQLNLLDAPLFNGNTDLYADAHAPPLRSEQDIYLQYCVFRI</sequence>
<organism evidence="1 2">
    <name type="scientific">Sediminibacterium ginsengisoli</name>
    <dbReference type="NCBI Taxonomy" id="413434"/>
    <lineage>
        <taxon>Bacteria</taxon>
        <taxon>Pseudomonadati</taxon>
        <taxon>Bacteroidota</taxon>
        <taxon>Chitinophagia</taxon>
        <taxon>Chitinophagales</taxon>
        <taxon>Chitinophagaceae</taxon>
        <taxon>Sediminibacterium</taxon>
    </lineage>
</organism>
<dbReference type="STRING" id="413434.SAMN04488132_102192"/>
<dbReference type="Proteomes" id="UP000190888">
    <property type="component" value="Unassembled WGS sequence"/>
</dbReference>
<evidence type="ECO:0000313" key="1">
    <source>
        <dbReference type="EMBL" id="SJZ47480.1"/>
    </source>
</evidence>
<dbReference type="Pfam" id="PF26622">
    <property type="entry name" value="DUF8199"/>
    <property type="match status" value="1"/>
</dbReference>
<dbReference type="NCBIfam" id="NF047658">
    <property type="entry name" value="HYC_CC_PP"/>
    <property type="match status" value="1"/>
</dbReference>
<dbReference type="InterPro" id="IPR058060">
    <property type="entry name" value="HYC_CC_PP"/>
</dbReference>
<reference evidence="1 2" key="1">
    <citation type="submission" date="2017-02" db="EMBL/GenBank/DDBJ databases">
        <authorList>
            <person name="Peterson S.W."/>
        </authorList>
    </citation>
    <scope>NUCLEOTIDE SEQUENCE [LARGE SCALE GENOMIC DNA]</scope>
    <source>
        <strain evidence="1 2">DSM 22335</strain>
    </source>
</reference>